<dbReference type="GO" id="GO:0016020">
    <property type="term" value="C:membrane"/>
    <property type="evidence" value="ECO:0007669"/>
    <property type="project" value="UniProtKB-SubCell"/>
</dbReference>
<keyword evidence="6" id="KW-0472">Membrane</keyword>
<gene>
    <name evidence="9" type="ORF">HYH03_000062</name>
</gene>
<dbReference type="EMBL" id="JAEHOE010000001">
    <property type="protein sequence ID" value="KAG2501555.1"/>
    <property type="molecule type" value="Genomic_DNA"/>
</dbReference>
<evidence type="ECO:0000313" key="9">
    <source>
        <dbReference type="EMBL" id="KAG2501555.1"/>
    </source>
</evidence>
<evidence type="ECO:0000313" key="10">
    <source>
        <dbReference type="Proteomes" id="UP000612055"/>
    </source>
</evidence>
<feature type="compositionally biased region" description="Low complexity" evidence="7">
    <location>
        <begin position="14"/>
        <end position="44"/>
    </location>
</feature>
<evidence type="ECO:0000256" key="1">
    <source>
        <dbReference type="ARBA" id="ARBA00004606"/>
    </source>
</evidence>
<feature type="region of interest" description="Disordered" evidence="7">
    <location>
        <begin position="14"/>
        <end position="49"/>
    </location>
</feature>
<keyword evidence="4" id="KW-0735">Signal-anchor</keyword>
<evidence type="ECO:0000256" key="4">
    <source>
        <dbReference type="ARBA" id="ARBA00022968"/>
    </source>
</evidence>
<dbReference type="InterPro" id="IPR026050">
    <property type="entry name" value="C1GALT1/C1GALT1_chp1"/>
</dbReference>
<evidence type="ECO:0000256" key="7">
    <source>
        <dbReference type="SAM" id="MobiDB-lite"/>
    </source>
</evidence>
<dbReference type="Proteomes" id="UP000612055">
    <property type="component" value="Unassembled WGS sequence"/>
</dbReference>
<dbReference type="OrthoDB" id="421979at2759"/>
<dbReference type="PANTHER" id="PTHR23033">
    <property type="entry name" value="BETA1,3-GALACTOSYLTRANSFERASE"/>
    <property type="match status" value="1"/>
</dbReference>
<evidence type="ECO:0000256" key="8">
    <source>
        <dbReference type="SAM" id="SignalP"/>
    </source>
</evidence>
<accession>A0A835YEV9</accession>
<feature type="signal peptide" evidence="8">
    <location>
        <begin position="1"/>
        <end position="18"/>
    </location>
</feature>
<name>A0A835YEV9_9CHLO</name>
<sequence length="659" mass="71480">MLLALAVGGGQLVPGAAGWPWSSSKSSSPSSSPSTSSQASLSKSGARAPGGSVAFAAGKVEVSVNPACGNLTWLLSYDPVRTFPPPPPPAPKGTPELNVTRERVANDGELALREFLLKAQKQKLPYDPMKPYKLPAASYSDGDFLFATGSFPDRYLLAQATRSWRKGIRAFVAINNTVDVGRLNEENKAHGEVFGFFPDEGTGPLGPKYHGFMAGDSRAAMAPFLAHEAYGETYKWLLYGDDDTIFYMPAVKHLLAHLDPELPFAISDNLWYRSRHPNLFAPRCLPCHMAVDADPAPLPGQAAAPEPVPIPSAKEVVEGYALFLTGARSFKELHKRDSKARKRMGTEAFKDYNVSQTRYADMGYSVPGYRYAPRVACPFCTPEAACSPPPTNTSRVGCWPSGAHGGAGMIFSVGLLRRLSVETMQGCIVRHFGAPGGDALLTACLWEQGYAFTDPGATTLARYDGNAVLFSSEAGKWALHDPLMVLLKGKCDWKCRGLIKNAVAHHGRGRHFQNFLQSAAYLYANVASHDATHKWLEFMGQRDLDIAAVTALVNGTASSTGQGEGGKVEAEVKKAAARARARARARRLVEQEEGRTWWERWWGGGGSKRVEGPDRGLLGQAGEEVEGRNVQGELEEPGAEVEEWRPLRRRGAFESAKLM</sequence>
<dbReference type="PANTHER" id="PTHR23033:SF50">
    <property type="entry name" value="HEXOSYLTRANSFERASE"/>
    <property type="match status" value="1"/>
</dbReference>
<dbReference type="AlphaFoldDB" id="A0A835YEV9"/>
<reference evidence="9" key="1">
    <citation type="journal article" date="2020" name="bioRxiv">
        <title>Comparative genomics of Chlamydomonas.</title>
        <authorList>
            <person name="Craig R.J."/>
            <person name="Hasan A.R."/>
            <person name="Ness R.W."/>
            <person name="Keightley P.D."/>
        </authorList>
    </citation>
    <scope>NUCLEOTIDE SEQUENCE</scope>
    <source>
        <strain evidence="9">CCAP 11/70</strain>
    </source>
</reference>
<keyword evidence="5" id="KW-1133">Transmembrane helix</keyword>
<evidence type="ECO:0000256" key="6">
    <source>
        <dbReference type="ARBA" id="ARBA00023136"/>
    </source>
</evidence>
<feature type="region of interest" description="Disordered" evidence="7">
    <location>
        <begin position="609"/>
        <end position="641"/>
    </location>
</feature>
<protein>
    <submittedName>
        <fullName evidence="9">Uncharacterized protein</fullName>
    </submittedName>
</protein>
<feature type="chain" id="PRO_5032837077" evidence="8">
    <location>
        <begin position="19"/>
        <end position="659"/>
    </location>
</feature>
<keyword evidence="3" id="KW-0812">Transmembrane</keyword>
<comment type="caution">
    <text evidence="9">The sequence shown here is derived from an EMBL/GenBank/DDBJ whole genome shotgun (WGS) entry which is preliminary data.</text>
</comment>
<proteinExistence type="inferred from homology"/>
<keyword evidence="10" id="KW-1185">Reference proteome</keyword>
<comment type="subcellular location">
    <subcellularLocation>
        <location evidence="1">Membrane</location>
        <topology evidence="1">Single-pass type II membrane protein</topology>
    </subcellularLocation>
</comment>
<keyword evidence="8" id="KW-0732">Signal</keyword>
<organism evidence="9 10">
    <name type="scientific">Edaphochlamys debaryana</name>
    <dbReference type="NCBI Taxonomy" id="47281"/>
    <lineage>
        <taxon>Eukaryota</taxon>
        <taxon>Viridiplantae</taxon>
        <taxon>Chlorophyta</taxon>
        <taxon>core chlorophytes</taxon>
        <taxon>Chlorophyceae</taxon>
        <taxon>CS clade</taxon>
        <taxon>Chlamydomonadales</taxon>
        <taxon>Chlamydomonadales incertae sedis</taxon>
        <taxon>Edaphochlamys</taxon>
    </lineage>
</organism>
<comment type="similarity">
    <text evidence="2">Belongs to the glycosyltransferase 31 family. Beta3-Gal-T subfamily.</text>
</comment>
<evidence type="ECO:0000256" key="5">
    <source>
        <dbReference type="ARBA" id="ARBA00022989"/>
    </source>
</evidence>
<evidence type="ECO:0000256" key="3">
    <source>
        <dbReference type="ARBA" id="ARBA00022692"/>
    </source>
</evidence>
<evidence type="ECO:0000256" key="2">
    <source>
        <dbReference type="ARBA" id="ARBA00006462"/>
    </source>
</evidence>